<evidence type="ECO:0000313" key="3">
    <source>
        <dbReference type="Proteomes" id="UP000249590"/>
    </source>
</evidence>
<dbReference type="GO" id="GO:0022900">
    <property type="term" value="P:electron transport chain"/>
    <property type="evidence" value="ECO:0007669"/>
    <property type="project" value="InterPro"/>
</dbReference>
<comment type="caution">
    <text evidence="2">The sequence shown here is derived from an EMBL/GenBank/DDBJ whole genome shotgun (WGS) entry which is preliminary data.</text>
</comment>
<gene>
    <name evidence="2" type="ORF">DLJ53_18965</name>
</gene>
<keyword evidence="3" id="KW-1185">Reference proteome</keyword>
<evidence type="ECO:0008006" key="4">
    <source>
        <dbReference type="Google" id="ProtNLM"/>
    </source>
</evidence>
<dbReference type="AlphaFoldDB" id="A0A8B2NNJ4"/>
<evidence type="ECO:0000256" key="1">
    <source>
        <dbReference type="SAM" id="MobiDB-lite"/>
    </source>
</evidence>
<dbReference type="GO" id="GO:0005506">
    <property type="term" value="F:iron ion binding"/>
    <property type="evidence" value="ECO:0007669"/>
    <property type="project" value="InterPro"/>
</dbReference>
<feature type="compositionally biased region" description="Low complexity" evidence="1">
    <location>
        <begin position="32"/>
        <end position="51"/>
    </location>
</feature>
<reference evidence="2 3" key="1">
    <citation type="submission" date="2018-05" db="EMBL/GenBank/DDBJ databases">
        <title>Acuticoccus sediminis sp. nov., isolated from deep-sea sediment of Indian Ocean.</title>
        <authorList>
            <person name="Liu X."/>
            <person name="Lai Q."/>
            <person name="Du Y."/>
            <person name="Sun F."/>
            <person name="Zhang X."/>
            <person name="Wang S."/>
            <person name="Shao Z."/>
        </authorList>
    </citation>
    <scope>NUCLEOTIDE SEQUENCE [LARGE SCALE GENOMIC DNA]</scope>
    <source>
        <strain evidence="2 3">PTG4-2</strain>
    </source>
</reference>
<dbReference type="Pfam" id="PF01322">
    <property type="entry name" value="Cytochrom_C_2"/>
    <property type="match status" value="1"/>
</dbReference>
<dbReference type="EMBL" id="QHHQ01000004">
    <property type="protein sequence ID" value="RAH99838.1"/>
    <property type="molecule type" value="Genomic_DNA"/>
</dbReference>
<name>A0A8B2NNJ4_9HYPH</name>
<dbReference type="GO" id="GO:0020037">
    <property type="term" value="F:heme binding"/>
    <property type="evidence" value="ECO:0007669"/>
    <property type="project" value="InterPro"/>
</dbReference>
<feature type="region of interest" description="Disordered" evidence="1">
    <location>
        <begin position="24"/>
        <end position="84"/>
    </location>
</feature>
<protein>
    <recommendedName>
        <fullName evidence="4">Cytochrome c</fullName>
    </recommendedName>
</protein>
<proteinExistence type="predicted"/>
<evidence type="ECO:0000313" key="2">
    <source>
        <dbReference type="EMBL" id="RAH99838.1"/>
    </source>
</evidence>
<dbReference type="Proteomes" id="UP000249590">
    <property type="component" value="Unassembled WGS sequence"/>
</dbReference>
<dbReference type="InterPro" id="IPR002321">
    <property type="entry name" value="Cyt_c_II"/>
</dbReference>
<accession>A0A8B2NNJ4</accession>
<dbReference type="GO" id="GO:0009055">
    <property type="term" value="F:electron transfer activity"/>
    <property type="evidence" value="ECO:0007669"/>
    <property type="project" value="InterPro"/>
</dbReference>
<dbReference type="PROSITE" id="PS51009">
    <property type="entry name" value="CYTCII"/>
    <property type="match status" value="1"/>
</dbReference>
<dbReference type="SUPFAM" id="SSF47175">
    <property type="entry name" value="Cytochromes"/>
    <property type="match status" value="1"/>
</dbReference>
<dbReference type="Gene3D" id="1.20.120.10">
    <property type="entry name" value="Cytochrome c/b562"/>
    <property type="match status" value="1"/>
</dbReference>
<feature type="compositionally biased region" description="Basic and acidic residues" evidence="1">
    <location>
        <begin position="74"/>
        <end position="84"/>
    </location>
</feature>
<organism evidence="2 3">
    <name type="scientific">Acuticoccus sediminis</name>
    <dbReference type="NCBI Taxonomy" id="2184697"/>
    <lineage>
        <taxon>Bacteria</taxon>
        <taxon>Pseudomonadati</taxon>
        <taxon>Pseudomonadota</taxon>
        <taxon>Alphaproteobacteria</taxon>
        <taxon>Hyphomicrobiales</taxon>
        <taxon>Amorphaceae</taxon>
        <taxon>Acuticoccus</taxon>
    </lineage>
</organism>
<sequence length="322" mass="34320">MPRAAASGRGARLRRKVAIGAPHVPAAPLGQAPMPAGPDTGAATGAARAGPPVHPQPKCCGSRVRMPPGGGEPPDGRAFRGKGAIDRDRRIGRAINRFRNSRPRIARTVRRLLLGRHGLFPRDDGRVITETRSARTLIWTNSELASVWFRRARRCGRAHSRYVDPEQSMQKSLAAAGIAALALSVALTPARNANAQGGSPQAERQEIMKSVGDAMGVLGGMAKGERPYDAAAATQSLDIFIAKVPPFLELFPEGTETGHETRALPAIWENKADFDEKGEKLVAVAEASKGPAGESLDGLRSVMRDVGGACQACHETYRRPKN</sequence>
<dbReference type="InterPro" id="IPR010980">
    <property type="entry name" value="Cyt_c/b562"/>
</dbReference>